<evidence type="ECO:0000259" key="1">
    <source>
        <dbReference type="Pfam" id="PF19259"/>
    </source>
</evidence>
<proteinExistence type="predicted"/>
<dbReference type="Pfam" id="PF19259">
    <property type="entry name" value="Ty3_capsid"/>
    <property type="match status" value="1"/>
</dbReference>
<protein>
    <submittedName>
        <fullName evidence="2">Mitochondrial protein</fullName>
    </submittedName>
</protein>
<dbReference type="Proteomes" id="UP001151760">
    <property type="component" value="Unassembled WGS sequence"/>
</dbReference>
<organism evidence="2 3">
    <name type="scientific">Tanacetum coccineum</name>
    <dbReference type="NCBI Taxonomy" id="301880"/>
    <lineage>
        <taxon>Eukaryota</taxon>
        <taxon>Viridiplantae</taxon>
        <taxon>Streptophyta</taxon>
        <taxon>Embryophyta</taxon>
        <taxon>Tracheophyta</taxon>
        <taxon>Spermatophyta</taxon>
        <taxon>Magnoliopsida</taxon>
        <taxon>eudicotyledons</taxon>
        <taxon>Gunneridae</taxon>
        <taxon>Pentapetalae</taxon>
        <taxon>asterids</taxon>
        <taxon>campanulids</taxon>
        <taxon>Asterales</taxon>
        <taxon>Asteraceae</taxon>
        <taxon>Asteroideae</taxon>
        <taxon>Anthemideae</taxon>
        <taxon>Anthemidinae</taxon>
        <taxon>Tanacetum</taxon>
    </lineage>
</organism>
<comment type="caution">
    <text evidence="2">The sequence shown here is derived from an EMBL/GenBank/DDBJ whole genome shotgun (WGS) entry which is preliminary data.</text>
</comment>
<name>A0ABQ4XWL2_9ASTR</name>
<evidence type="ECO:0000313" key="3">
    <source>
        <dbReference type="Proteomes" id="UP001151760"/>
    </source>
</evidence>
<feature type="domain" description="Ty3 transposon capsid-like protein" evidence="1">
    <location>
        <begin position="62"/>
        <end position="185"/>
    </location>
</feature>
<accession>A0ABQ4XWL2</accession>
<reference evidence="2" key="1">
    <citation type="journal article" date="2022" name="Int. J. Mol. Sci.">
        <title>Draft Genome of Tanacetum Coccineum: Genomic Comparison of Closely Related Tanacetum-Family Plants.</title>
        <authorList>
            <person name="Yamashiro T."/>
            <person name="Shiraishi A."/>
            <person name="Nakayama K."/>
            <person name="Satake H."/>
        </authorList>
    </citation>
    <scope>NUCLEOTIDE SEQUENCE</scope>
</reference>
<sequence length="221" mass="24971">MAPSTRANSGLDEATQQFLSAQVQQQMNAVVEVLSVRLQAMVDAAMGTNNRNASEGTIFMVDNVADNLKVQLASLHLFDVASMWHRQYIRAMGGNVPWDNYRAAILQRFGNAFDDPLAKIKNVRHITTIEDYHNSFDKLINRVDFPVDQLVSFYIVGLQTDVELAVRMFRPQSLAEAYHLSKVQEDANKANKQKYKAPLLPTPRFLTNRNAYIPQTSEVVK</sequence>
<gene>
    <name evidence="2" type="ORF">Tco_0702634</name>
</gene>
<evidence type="ECO:0000313" key="2">
    <source>
        <dbReference type="EMBL" id="GJS69793.1"/>
    </source>
</evidence>
<reference evidence="2" key="2">
    <citation type="submission" date="2022-01" db="EMBL/GenBank/DDBJ databases">
        <authorList>
            <person name="Yamashiro T."/>
            <person name="Shiraishi A."/>
            <person name="Satake H."/>
            <person name="Nakayama K."/>
        </authorList>
    </citation>
    <scope>NUCLEOTIDE SEQUENCE</scope>
</reference>
<dbReference type="InterPro" id="IPR045358">
    <property type="entry name" value="Ty3_capsid"/>
</dbReference>
<dbReference type="EMBL" id="BQNB010009887">
    <property type="protein sequence ID" value="GJS69793.1"/>
    <property type="molecule type" value="Genomic_DNA"/>
</dbReference>
<keyword evidence="3" id="KW-1185">Reference proteome</keyword>